<accession>A0ABP9YHD8</accession>
<comment type="caution">
    <text evidence="2">The sequence shown here is derived from an EMBL/GenBank/DDBJ whole genome shotgun (WGS) entry which is preliminary data.</text>
</comment>
<evidence type="ECO:0000313" key="3">
    <source>
        <dbReference type="Proteomes" id="UP001476247"/>
    </source>
</evidence>
<protein>
    <submittedName>
        <fullName evidence="2">Uncharacterized protein</fullName>
    </submittedName>
</protein>
<evidence type="ECO:0000313" key="2">
    <source>
        <dbReference type="EMBL" id="GAA5806359.1"/>
    </source>
</evidence>
<dbReference type="EMBL" id="BAABUJ010000063">
    <property type="protein sequence ID" value="GAA5806359.1"/>
    <property type="molecule type" value="Genomic_DNA"/>
</dbReference>
<organism evidence="2 3">
    <name type="scientific">Helicostylum pulchrum</name>
    <dbReference type="NCBI Taxonomy" id="562976"/>
    <lineage>
        <taxon>Eukaryota</taxon>
        <taxon>Fungi</taxon>
        <taxon>Fungi incertae sedis</taxon>
        <taxon>Mucoromycota</taxon>
        <taxon>Mucoromycotina</taxon>
        <taxon>Mucoromycetes</taxon>
        <taxon>Mucorales</taxon>
        <taxon>Mucorineae</taxon>
        <taxon>Mucoraceae</taxon>
        <taxon>Helicostylum</taxon>
    </lineage>
</organism>
<reference evidence="2 3" key="1">
    <citation type="submission" date="2024-04" db="EMBL/GenBank/DDBJ databases">
        <title>genome sequences of Mucor flavus KT1a and Helicostylum pulchrum KT1b strains isolation_sourced from the surface of a dry-aged beef.</title>
        <authorList>
            <person name="Toyotome T."/>
            <person name="Hosono M."/>
            <person name="Torimaru M."/>
            <person name="Fukuda K."/>
            <person name="Mikami N."/>
        </authorList>
    </citation>
    <scope>NUCLEOTIDE SEQUENCE [LARGE SCALE GENOMIC DNA]</scope>
    <source>
        <strain evidence="2 3">KT1b</strain>
    </source>
</reference>
<dbReference type="Proteomes" id="UP001476247">
    <property type="component" value="Unassembled WGS sequence"/>
</dbReference>
<gene>
    <name evidence="2" type="ORF">HPULCUR_011892</name>
</gene>
<feature type="compositionally biased region" description="Basic and acidic residues" evidence="1">
    <location>
        <begin position="133"/>
        <end position="142"/>
    </location>
</feature>
<name>A0ABP9YHD8_9FUNG</name>
<sequence>MTSRWKSLKGKLVCYSYWSSTSFSEWSLINFYRILVTIDPTKPRIEAIQLLEDDLKVLGAAFVDSKESKVIIGLRTALRNQNDALDHFWHTSYPELQKNAIDYITNVDKVEAGLEEEAVERSQSKKRMNTQPETKDHQGEMK</sequence>
<feature type="region of interest" description="Disordered" evidence="1">
    <location>
        <begin position="115"/>
        <end position="142"/>
    </location>
</feature>
<proteinExistence type="predicted"/>
<evidence type="ECO:0000256" key="1">
    <source>
        <dbReference type="SAM" id="MobiDB-lite"/>
    </source>
</evidence>
<keyword evidence="3" id="KW-1185">Reference proteome</keyword>